<protein>
    <recommendedName>
        <fullName evidence="3">PsbP C-terminal domain-containing protein</fullName>
    </recommendedName>
</protein>
<keyword evidence="2" id="KW-1185">Reference proteome</keyword>
<comment type="caution">
    <text evidence="1">The sequence shown here is derived from an EMBL/GenBank/DDBJ whole genome shotgun (WGS) entry which is preliminary data.</text>
</comment>
<reference evidence="1 2" key="1">
    <citation type="submission" date="2018-11" db="EMBL/GenBank/DDBJ databases">
        <title>Proposal to divide the Flavobacteriaceae and reorganize its genera based on Amino Acid Identity values calculated from whole genome sequences.</title>
        <authorList>
            <person name="Nicholson A.C."/>
            <person name="Gulvik C.A."/>
            <person name="Whitney A.M."/>
            <person name="Humrighouse B.W."/>
            <person name="Bell M."/>
            <person name="Holmes B."/>
            <person name="Steigerwalt A."/>
            <person name="Villarma A."/>
            <person name="Sheth M."/>
            <person name="Batra D."/>
            <person name="Pryor J."/>
            <person name="Bernardet J.-F."/>
            <person name="Hugo C."/>
            <person name="Kampfer P."/>
            <person name="Newman J."/>
            <person name="Mcquiston J.R."/>
        </authorList>
    </citation>
    <scope>NUCLEOTIDE SEQUENCE [LARGE SCALE GENOMIC DNA]</scope>
    <source>
        <strain evidence="1 2">G0235</strain>
    </source>
</reference>
<dbReference type="EMBL" id="RJTW01000003">
    <property type="protein sequence ID" value="ROH95378.1"/>
    <property type="molecule type" value="Genomic_DNA"/>
</dbReference>
<organism evidence="1 2">
    <name type="scientific">Chryseobacterium cucumeris</name>
    <dbReference type="NCBI Taxonomy" id="1813611"/>
    <lineage>
        <taxon>Bacteria</taxon>
        <taxon>Pseudomonadati</taxon>
        <taxon>Bacteroidota</taxon>
        <taxon>Flavobacteriia</taxon>
        <taxon>Flavobacteriales</taxon>
        <taxon>Weeksellaceae</taxon>
        <taxon>Chryseobacterium group</taxon>
        <taxon>Chryseobacterium</taxon>
    </lineage>
</organism>
<evidence type="ECO:0000313" key="2">
    <source>
        <dbReference type="Proteomes" id="UP000281899"/>
    </source>
</evidence>
<accession>A0ABX9XAQ9</accession>
<dbReference type="Proteomes" id="UP000281899">
    <property type="component" value="Unassembled WGS sequence"/>
</dbReference>
<sequence length="204" mass="24092">MDYIYYKFIQMKIKILILLLIIPLIYVNAQNKVNDYLNIRGPIKLNQKEYNLVWSSHPNENYFKQEYVSSHDNIHKYNSMVLVDFIKGDFNIKDVVDQKVAELQEMKKTNPVVNYQIFENKEEYILDFLISENSKDGKEILIAERNIYRYKIISNGKNKGVLLFALSERGYPENIDSFFNNLKTNSSKLIETVGNYKLPDIEIK</sequence>
<proteinExistence type="predicted"/>
<evidence type="ECO:0000313" key="1">
    <source>
        <dbReference type="EMBL" id="ROH95378.1"/>
    </source>
</evidence>
<gene>
    <name evidence="1" type="ORF">EGI15_05865</name>
</gene>
<name>A0ABX9XAQ9_9FLAO</name>
<evidence type="ECO:0008006" key="3">
    <source>
        <dbReference type="Google" id="ProtNLM"/>
    </source>
</evidence>